<dbReference type="Proteomes" id="UP000001542">
    <property type="component" value="Unassembled WGS sequence"/>
</dbReference>
<dbReference type="RefSeq" id="XP_001327507.1">
    <property type="nucleotide sequence ID" value="XM_001327472.1"/>
</dbReference>
<name>A2DWE4_TRIV3</name>
<dbReference type="PROSITE" id="PS50088">
    <property type="entry name" value="ANK_REPEAT"/>
    <property type="match status" value="2"/>
</dbReference>
<dbReference type="SMART" id="SM00248">
    <property type="entry name" value="ANK"/>
    <property type="match status" value="5"/>
</dbReference>
<gene>
    <name evidence="3" type="ORF">TVAG_394270</name>
</gene>
<dbReference type="Pfam" id="PF11929">
    <property type="entry name" value="DUF3447"/>
    <property type="match status" value="1"/>
</dbReference>
<evidence type="ECO:0000313" key="3">
    <source>
        <dbReference type="EMBL" id="EAY15284.1"/>
    </source>
</evidence>
<accession>A2DWE4</accession>
<feature type="repeat" description="ANK" evidence="1">
    <location>
        <begin position="343"/>
        <end position="375"/>
    </location>
</feature>
<reference evidence="3" key="2">
    <citation type="journal article" date="2007" name="Science">
        <title>Draft genome sequence of the sexually transmitted pathogen Trichomonas vaginalis.</title>
        <authorList>
            <person name="Carlton J.M."/>
            <person name="Hirt R.P."/>
            <person name="Silva J.C."/>
            <person name="Delcher A.L."/>
            <person name="Schatz M."/>
            <person name="Zhao Q."/>
            <person name="Wortman J.R."/>
            <person name="Bidwell S.L."/>
            <person name="Alsmark U.C.M."/>
            <person name="Besteiro S."/>
            <person name="Sicheritz-Ponten T."/>
            <person name="Noel C.J."/>
            <person name="Dacks J.B."/>
            <person name="Foster P.G."/>
            <person name="Simillion C."/>
            <person name="Van de Peer Y."/>
            <person name="Miranda-Saavedra D."/>
            <person name="Barton G.J."/>
            <person name="Westrop G.D."/>
            <person name="Mueller S."/>
            <person name="Dessi D."/>
            <person name="Fiori P.L."/>
            <person name="Ren Q."/>
            <person name="Paulsen I."/>
            <person name="Zhang H."/>
            <person name="Bastida-Corcuera F.D."/>
            <person name="Simoes-Barbosa A."/>
            <person name="Brown M.T."/>
            <person name="Hayes R.D."/>
            <person name="Mukherjee M."/>
            <person name="Okumura C.Y."/>
            <person name="Schneider R."/>
            <person name="Smith A.J."/>
            <person name="Vanacova S."/>
            <person name="Villalvazo M."/>
            <person name="Haas B.J."/>
            <person name="Pertea M."/>
            <person name="Feldblyum T.V."/>
            <person name="Utterback T.R."/>
            <person name="Shu C.L."/>
            <person name="Osoegawa K."/>
            <person name="de Jong P.J."/>
            <person name="Hrdy I."/>
            <person name="Horvathova L."/>
            <person name="Zubacova Z."/>
            <person name="Dolezal P."/>
            <person name="Malik S.B."/>
            <person name="Logsdon J.M. Jr."/>
            <person name="Henze K."/>
            <person name="Gupta A."/>
            <person name="Wang C.C."/>
            <person name="Dunne R.L."/>
            <person name="Upcroft J.A."/>
            <person name="Upcroft P."/>
            <person name="White O."/>
            <person name="Salzberg S.L."/>
            <person name="Tang P."/>
            <person name="Chiu C.-H."/>
            <person name="Lee Y.-S."/>
            <person name="Embley T.M."/>
            <person name="Coombs G.H."/>
            <person name="Mottram J.C."/>
            <person name="Tachezy J."/>
            <person name="Fraser-Liggett C.M."/>
            <person name="Johnson P.J."/>
        </authorList>
    </citation>
    <scope>NUCLEOTIDE SEQUENCE [LARGE SCALE GENOMIC DNA]</scope>
    <source>
        <strain evidence="3">G3</strain>
    </source>
</reference>
<feature type="domain" description="DUF3447" evidence="2">
    <location>
        <begin position="193"/>
        <end position="270"/>
    </location>
</feature>
<organism evidence="3 4">
    <name type="scientific">Trichomonas vaginalis (strain ATCC PRA-98 / G3)</name>
    <dbReference type="NCBI Taxonomy" id="412133"/>
    <lineage>
        <taxon>Eukaryota</taxon>
        <taxon>Metamonada</taxon>
        <taxon>Parabasalia</taxon>
        <taxon>Trichomonadida</taxon>
        <taxon>Trichomonadidae</taxon>
        <taxon>Trichomonas</taxon>
    </lineage>
</organism>
<evidence type="ECO:0000259" key="2">
    <source>
        <dbReference type="Pfam" id="PF11929"/>
    </source>
</evidence>
<dbReference type="SUPFAM" id="SSF48403">
    <property type="entry name" value="Ankyrin repeat"/>
    <property type="match status" value="1"/>
</dbReference>
<dbReference type="PANTHER" id="PTHR24182">
    <property type="entry name" value="ANKYRIN REPEAT AND SOCS BOX CONTAINING 4"/>
    <property type="match status" value="1"/>
</dbReference>
<dbReference type="PROSITE" id="PS50297">
    <property type="entry name" value="ANK_REP_REGION"/>
    <property type="match status" value="2"/>
</dbReference>
<dbReference type="Gene3D" id="1.25.40.20">
    <property type="entry name" value="Ankyrin repeat-containing domain"/>
    <property type="match status" value="1"/>
</dbReference>
<dbReference type="STRING" id="5722.A2DWE4"/>
<dbReference type="InterPro" id="IPR036770">
    <property type="entry name" value="Ankyrin_rpt-contain_sf"/>
</dbReference>
<proteinExistence type="predicted"/>
<reference evidence="3" key="1">
    <citation type="submission" date="2006-10" db="EMBL/GenBank/DDBJ databases">
        <authorList>
            <person name="Amadeo P."/>
            <person name="Zhao Q."/>
            <person name="Wortman J."/>
            <person name="Fraser-Liggett C."/>
            <person name="Carlton J."/>
        </authorList>
    </citation>
    <scope>NUCLEOTIDE SEQUENCE</scope>
    <source>
        <strain evidence="3">G3</strain>
    </source>
</reference>
<dbReference type="AlphaFoldDB" id="A2DWE4"/>
<keyword evidence="1" id="KW-0040">ANK repeat</keyword>
<dbReference type="InterPro" id="IPR002110">
    <property type="entry name" value="Ankyrin_rpt"/>
</dbReference>
<evidence type="ECO:0000256" key="1">
    <source>
        <dbReference type="PROSITE-ProRule" id="PRU00023"/>
    </source>
</evidence>
<dbReference type="PRINTS" id="PR01415">
    <property type="entry name" value="ANKYRIN"/>
</dbReference>
<dbReference type="SMR" id="A2DWE4"/>
<dbReference type="VEuPathDB" id="TrichDB:TVAGG3_0278810"/>
<dbReference type="InterPro" id="IPR020683">
    <property type="entry name" value="DUF3447"/>
</dbReference>
<protein>
    <recommendedName>
        <fullName evidence="2">DUF3447 domain-containing protein</fullName>
    </recommendedName>
</protein>
<feature type="repeat" description="ANK" evidence="1">
    <location>
        <begin position="310"/>
        <end position="342"/>
    </location>
</feature>
<dbReference type="EMBL" id="DS113258">
    <property type="protein sequence ID" value="EAY15284.1"/>
    <property type="molecule type" value="Genomic_DNA"/>
</dbReference>
<dbReference type="eggNOG" id="KOG0192">
    <property type="taxonomic scope" value="Eukaryota"/>
</dbReference>
<sequence>MSDQDIHPNKYSELRSTYKYYIDLYTALYQLKTEKEEKLNSIYKMIKTEMIDSKKHPPRNILRDILNIIPFNNRYTKSYLYLAKRVYDDYPMKQVNNIHDVSNFIFYKEYGIELYEIRILNYGNIDIHTENTIYKAFMDNDLKRFIYFTGRDDFDKNQKLESDLYPFSKELSLLELCCYYGAVDCFKLLRTKFNSEITSQCLEFSFLGGNPEIMNECLKYQKPNLECMMYAIISHNIDFVTFLMNEYNFELSIFRNIFGEYNNLESFLVYFDQTNDIDECFLYSTEFNISSLCEYFLSLGANVNEKEYSYGKTALHFAASENSNEAAEILISHGANINEKDKDGETALHYAAQNNSEETAKVLISHGANINEENYNDDSVLRKAELFNCKETIELLISHGAKR</sequence>
<dbReference type="PANTHER" id="PTHR24182:SF13">
    <property type="entry name" value="LD18443P"/>
    <property type="match status" value="1"/>
</dbReference>
<dbReference type="InParanoid" id="A2DWE4"/>
<dbReference type="Pfam" id="PF12796">
    <property type="entry name" value="Ank_2"/>
    <property type="match status" value="1"/>
</dbReference>
<dbReference type="KEGG" id="tva:4773286"/>
<keyword evidence="4" id="KW-1185">Reference proteome</keyword>
<dbReference type="VEuPathDB" id="TrichDB:TVAG_394270"/>
<evidence type="ECO:0000313" key="4">
    <source>
        <dbReference type="Proteomes" id="UP000001542"/>
    </source>
</evidence>